<gene>
    <name evidence="1" type="ORF">GCM10017643_18050</name>
</gene>
<accession>A0A9W6J9D2</accession>
<dbReference type="EMBL" id="BSFJ01000005">
    <property type="protein sequence ID" value="GLK71690.1"/>
    <property type="molecule type" value="Genomic_DNA"/>
</dbReference>
<dbReference type="RefSeq" id="WP_213373029.1">
    <property type="nucleotide sequence ID" value="NZ_BSFJ01000005.1"/>
</dbReference>
<comment type="caution">
    <text evidence="1">The sequence shown here is derived from an EMBL/GenBank/DDBJ whole genome shotgun (WGS) entry which is preliminary data.</text>
</comment>
<proteinExistence type="predicted"/>
<sequence>MDEANPARVELNATIAPFGATRIASLSTREQRAADVTYLELSLGPRESSAPGTTIKVRMVVSVEQRMRETRSSRIAINRAIKMPAS</sequence>
<protein>
    <submittedName>
        <fullName evidence="1">Uncharacterized protein</fullName>
    </submittedName>
</protein>
<dbReference type="Proteomes" id="UP001143370">
    <property type="component" value="Unassembled WGS sequence"/>
</dbReference>
<name>A0A9W6J9D2_9HYPH</name>
<organism evidence="1 2">
    <name type="scientific">Ancylobacter dichloromethanicus</name>
    <dbReference type="NCBI Taxonomy" id="518825"/>
    <lineage>
        <taxon>Bacteria</taxon>
        <taxon>Pseudomonadati</taxon>
        <taxon>Pseudomonadota</taxon>
        <taxon>Alphaproteobacteria</taxon>
        <taxon>Hyphomicrobiales</taxon>
        <taxon>Xanthobacteraceae</taxon>
        <taxon>Ancylobacter</taxon>
    </lineage>
</organism>
<reference evidence="1" key="2">
    <citation type="submission" date="2023-01" db="EMBL/GenBank/DDBJ databases">
        <authorList>
            <person name="Sun Q."/>
            <person name="Evtushenko L."/>
        </authorList>
    </citation>
    <scope>NUCLEOTIDE SEQUENCE</scope>
    <source>
        <strain evidence="1">VKM B-2484</strain>
    </source>
</reference>
<dbReference type="AlphaFoldDB" id="A0A9W6J9D2"/>
<evidence type="ECO:0000313" key="1">
    <source>
        <dbReference type="EMBL" id="GLK71690.1"/>
    </source>
</evidence>
<evidence type="ECO:0000313" key="2">
    <source>
        <dbReference type="Proteomes" id="UP001143370"/>
    </source>
</evidence>
<keyword evidence="2" id="KW-1185">Reference proteome</keyword>
<reference evidence="1" key="1">
    <citation type="journal article" date="2014" name="Int. J. Syst. Evol. Microbiol.">
        <title>Complete genome sequence of Corynebacterium casei LMG S-19264T (=DSM 44701T), isolated from a smear-ripened cheese.</title>
        <authorList>
            <consortium name="US DOE Joint Genome Institute (JGI-PGF)"/>
            <person name="Walter F."/>
            <person name="Albersmeier A."/>
            <person name="Kalinowski J."/>
            <person name="Ruckert C."/>
        </authorList>
    </citation>
    <scope>NUCLEOTIDE SEQUENCE</scope>
    <source>
        <strain evidence="1">VKM B-2484</strain>
    </source>
</reference>